<sequence length="270" mass="30278">MAIIYVHLVRHAQGFHNLCEANHALPDPDLTPLGEEQCLRLRQTFGLHEKVTYLVASPLRRTIYTCLLSFEPAILAGKKKIIALPDLQEVSPFPCDTGSEVEDLVKEFGEKVDFGRVQEGWNDKGPGSEFAPEMRKLEARAARARRWFWELGQKEKGEEGEEEVNIVAVTHGGFLHFLTEDWDGMDVGRGTGWDNTECRTYEVVAPESEGGEGEQKGKGNVRLVETKESWRRRRGSAGGLTETEQMELRAAVGEVLEGNLFAPKKKEGRN</sequence>
<reference evidence="1" key="1">
    <citation type="journal article" date="2023" name="Mol. Phylogenet. Evol.">
        <title>Genome-scale phylogeny and comparative genomics of the fungal order Sordariales.</title>
        <authorList>
            <person name="Hensen N."/>
            <person name="Bonometti L."/>
            <person name="Westerberg I."/>
            <person name="Brannstrom I.O."/>
            <person name="Guillou S."/>
            <person name="Cros-Aarteil S."/>
            <person name="Calhoun S."/>
            <person name="Haridas S."/>
            <person name="Kuo A."/>
            <person name="Mondo S."/>
            <person name="Pangilinan J."/>
            <person name="Riley R."/>
            <person name="LaButti K."/>
            <person name="Andreopoulos B."/>
            <person name="Lipzen A."/>
            <person name="Chen C."/>
            <person name="Yan M."/>
            <person name="Daum C."/>
            <person name="Ng V."/>
            <person name="Clum A."/>
            <person name="Steindorff A."/>
            <person name="Ohm R.A."/>
            <person name="Martin F."/>
            <person name="Silar P."/>
            <person name="Natvig D.O."/>
            <person name="Lalanne C."/>
            <person name="Gautier V."/>
            <person name="Ament-Velasquez S.L."/>
            <person name="Kruys A."/>
            <person name="Hutchinson M.I."/>
            <person name="Powell A.J."/>
            <person name="Barry K."/>
            <person name="Miller A.N."/>
            <person name="Grigoriev I.V."/>
            <person name="Debuchy R."/>
            <person name="Gladieux P."/>
            <person name="Hiltunen Thoren M."/>
            <person name="Johannesson H."/>
        </authorList>
    </citation>
    <scope>NUCLEOTIDE SEQUENCE</scope>
    <source>
        <strain evidence="1">PSN309</strain>
    </source>
</reference>
<dbReference type="EMBL" id="MU864362">
    <property type="protein sequence ID" value="KAK4190983.1"/>
    <property type="molecule type" value="Genomic_DNA"/>
</dbReference>
<dbReference type="PANTHER" id="PTHR48100:SF54">
    <property type="entry name" value="PHOSPHATASE SPAC5H10.03-RELATED"/>
    <property type="match status" value="1"/>
</dbReference>
<reference evidence="1" key="2">
    <citation type="submission" date="2023-05" db="EMBL/GenBank/DDBJ databases">
        <authorList>
            <consortium name="Lawrence Berkeley National Laboratory"/>
            <person name="Steindorff A."/>
            <person name="Hensen N."/>
            <person name="Bonometti L."/>
            <person name="Westerberg I."/>
            <person name="Brannstrom I.O."/>
            <person name="Guillou S."/>
            <person name="Cros-Aarteil S."/>
            <person name="Calhoun S."/>
            <person name="Haridas S."/>
            <person name="Kuo A."/>
            <person name="Mondo S."/>
            <person name="Pangilinan J."/>
            <person name="Riley R."/>
            <person name="Labutti K."/>
            <person name="Andreopoulos B."/>
            <person name="Lipzen A."/>
            <person name="Chen C."/>
            <person name="Yanf M."/>
            <person name="Daum C."/>
            <person name="Ng V."/>
            <person name="Clum A."/>
            <person name="Ohm R."/>
            <person name="Martin F."/>
            <person name="Silar P."/>
            <person name="Natvig D."/>
            <person name="Lalanne C."/>
            <person name="Gautier V."/>
            <person name="Ament-Velasquez S.L."/>
            <person name="Kruys A."/>
            <person name="Hutchinson M.I."/>
            <person name="Powell A.J."/>
            <person name="Barry K."/>
            <person name="Miller A.N."/>
            <person name="Grigoriev I.V."/>
            <person name="Debuchy R."/>
            <person name="Gladieux P."/>
            <person name="Thoren M.H."/>
            <person name="Johannesson H."/>
        </authorList>
    </citation>
    <scope>NUCLEOTIDE SEQUENCE</scope>
    <source>
        <strain evidence="1">PSN309</strain>
    </source>
</reference>
<dbReference type="SMART" id="SM00855">
    <property type="entry name" value="PGAM"/>
    <property type="match status" value="1"/>
</dbReference>
<comment type="caution">
    <text evidence="1">The sequence shown here is derived from an EMBL/GenBank/DDBJ whole genome shotgun (WGS) entry which is preliminary data.</text>
</comment>
<dbReference type="Gene3D" id="3.40.50.1240">
    <property type="entry name" value="Phosphoglycerate mutase-like"/>
    <property type="match status" value="1"/>
</dbReference>
<protein>
    <submittedName>
        <fullName evidence="1">Histidine phosphatase superfamily</fullName>
    </submittedName>
</protein>
<accession>A0AAN6WYY7</accession>
<proteinExistence type="predicted"/>
<dbReference type="GO" id="GO:0005737">
    <property type="term" value="C:cytoplasm"/>
    <property type="evidence" value="ECO:0007669"/>
    <property type="project" value="TreeGrafter"/>
</dbReference>
<dbReference type="CDD" id="cd07067">
    <property type="entry name" value="HP_PGM_like"/>
    <property type="match status" value="1"/>
</dbReference>
<dbReference type="AlphaFoldDB" id="A0AAN6WYY7"/>
<dbReference type="InterPro" id="IPR050275">
    <property type="entry name" value="PGM_Phosphatase"/>
</dbReference>
<organism evidence="1 2">
    <name type="scientific">Podospora australis</name>
    <dbReference type="NCBI Taxonomy" id="1536484"/>
    <lineage>
        <taxon>Eukaryota</taxon>
        <taxon>Fungi</taxon>
        <taxon>Dikarya</taxon>
        <taxon>Ascomycota</taxon>
        <taxon>Pezizomycotina</taxon>
        <taxon>Sordariomycetes</taxon>
        <taxon>Sordariomycetidae</taxon>
        <taxon>Sordariales</taxon>
        <taxon>Podosporaceae</taxon>
        <taxon>Podospora</taxon>
    </lineage>
</organism>
<name>A0AAN6WYY7_9PEZI</name>
<evidence type="ECO:0000313" key="1">
    <source>
        <dbReference type="EMBL" id="KAK4190983.1"/>
    </source>
</evidence>
<gene>
    <name evidence="1" type="ORF">QBC35DRAFT_45573</name>
</gene>
<dbReference type="InterPro" id="IPR029033">
    <property type="entry name" value="His_PPase_superfam"/>
</dbReference>
<dbReference type="PANTHER" id="PTHR48100">
    <property type="entry name" value="BROAD-SPECIFICITY PHOSPHATASE YOR283W-RELATED"/>
    <property type="match status" value="1"/>
</dbReference>
<dbReference type="GO" id="GO:0016791">
    <property type="term" value="F:phosphatase activity"/>
    <property type="evidence" value="ECO:0007669"/>
    <property type="project" value="TreeGrafter"/>
</dbReference>
<dbReference type="Pfam" id="PF00300">
    <property type="entry name" value="His_Phos_1"/>
    <property type="match status" value="1"/>
</dbReference>
<keyword evidence="2" id="KW-1185">Reference proteome</keyword>
<dbReference type="InterPro" id="IPR013078">
    <property type="entry name" value="His_Pase_superF_clade-1"/>
</dbReference>
<dbReference type="Proteomes" id="UP001302126">
    <property type="component" value="Unassembled WGS sequence"/>
</dbReference>
<evidence type="ECO:0000313" key="2">
    <source>
        <dbReference type="Proteomes" id="UP001302126"/>
    </source>
</evidence>
<dbReference type="SUPFAM" id="SSF53254">
    <property type="entry name" value="Phosphoglycerate mutase-like"/>
    <property type="match status" value="1"/>
</dbReference>